<dbReference type="PANTHER" id="PTHR43707">
    <property type="entry name" value="HISTIDYL-TRNA SYNTHETASE"/>
    <property type="match status" value="1"/>
</dbReference>
<dbReference type="AlphaFoldDB" id="A0A9P6MMC5"/>
<evidence type="ECO:0000256" key="6">
    <source>
        <dbReference type="PIRSR" id="PIRSR001549-1"/>
    </source>
</evidence>
<feature type="binding site" evidence="6">
    <location>
        <position position="103"/>
    </location>
    <ligand>
        <name>L-histidine</name>
        <dbReference type="ChEBI" id="CHEBI:57595"/>
    </ligand>
</feature>
<dbReference type="InterPro" id="IPR006195">
    <property type="entry name" value="aa-tRNA-synth_II"/>
</dbReference>
<dbReference type="PIRSF" id="PIRSF001549">
    <property type="entry name" value="His-tRNA_synth"/>
    <property type="match status" value="1"/>
</dbReference>
<evidence type="ECO:0000256" key="1">
    <source>
        <dbReference type="ARBA" id="ARBA00008226"/>
    </source>
</evidence>
<dbReference type="InterPro" id="IPR004516">
    <property type="entry name" value="HisRS/HisZ"/>
</dbReference>
<dbReference type="GO" id="GO:0005737">
    <property type="term" value="C:cytoplasm"/>
    <property type="evidence" value="ECO:0007669"/>
    <property type="project" value="InterPro"/>
</dbReference>
<dbReference type="SUPFAM" id="SSF55681">
    <property type="entry name" value="Class II aaRS and biotin synthetases"/>
    <property type="match status" value="1"/>
</dbReference>
<comment type="catalytic activity">
    <reaction evidence="5">
        <text>tRNA(His) + L-histidine + ATP = L-histidyl-tRNA(His) + AMP + diphosphate + H(+)</text>
        <dbReference type="Rhea" id="RHEA:17313"/>
        <dbReference type="Rhea" id="RHEA-COMP:9665"/>
        <dbReference type="Rhea" id="RHEA-COMP:9689"/>
        <dbReference type="ChEBI" id="CHEBI:15378"/>
        <dbReference type="ChEBI" id="CHEBI:30616"/>
        <dbReference type="ChEBI" id="CHEBI:33019"/>
        <dbReference type="ChEBI" id="CHEBI:57595"/>
        <dbReference type="ChEBI" id="CHEBI:78442"/>
        <dbReference type="ChEBI" id="CHEBI:78527"/>
        <dbReference type="ChEBI" id="CHEBI:456215"/>
        <dbReference type="EC" id="6.1.1.21"/>
    </reaction>
</comment>
<keyword evidence="3" id="KW-0547">Nucleotide-binding</keyword>
<dbReference type="Pfam" id="PF13393">
    <property type="entry name" value="tRNA-synt_His"/>
    <property type="match status" value="2"/>
</dbReference>
<dbReference type="EC" id="6.1.1.21" evidence="2"/>
<dbReference type="Gene3D" id="3.30.930.10">
    <property type="entry name" value="Bira Bifunctional Protein, Domain 2"/>
    <property type="match status" value="1"/>
</dbReference>
<dbReference type="GO" id="GO:0005524">
    <property type="term" value="F:ATP binding"/>
    <property type="evidence" value="ECO:0007669"/>
    <property type="project" value="InterPro"/>
</dbReference>
<dbReference type="HAMAP" id="MF_00127">
    <property type="entry name" value="His_tRNA_synth"/>
    <property type="match status" value="1"/>
</dbReference>
<dbReference type="GO" id="GO:0004821">
    <property type="term" value="F:histidine-tRNA ligase activity"/>
    <property type="evidence" value="ECO:0007669"/>
    <property type="project" value="UniProtKB-EC"/>
</dbReference>
<evidence type="ECO:0000256" key="5">
    <source>
        <dbReference type="ARBA" id="ARBA00047639"/>
    </source>
</evidence>
<dbReference type="Gene3D" id="3.40.50.800">
    <property type="entry name" value="Anticodon-binding domain"/>
    <property type="match status" value="1"/>
</dbReference>
<dbReference type="InterPro" id="IPR036621">
    <property type="entry name" value="Anticodon-bd_dom_sf"/>
</dbReference>
<reference evidence="8" key="1">
    <citation type="journal article" date="2020" name="Fungal Divers.">
        <title>Resolving the Mortierellaceae phylogeny through synthesis of multi-gene phylogenetics and phylogenomics.</title>
        <authorList>
            <person name="Vandepol N."/>
            <person name="Liber J."/>
            <person name="Desiro A."/>
            <person name="Na H."/>
            <person name="Kennedy M."/>
            <person name="Barry K."/>
            <person name="Grigoriev I.V."/>
            <person name="Miller A.N."/>
            <person name="O'Donnell K."/>
            <person name="Stajich J.E."/>
            <person name="Bonito G."/>
        </authorList>
    </citation>
    <scope>NUCLEOTIDE SEQUENCE</scope>
    <source>
        <strain evidence="8">MES-2147</strain>
    </source>
</reference>
<evidence type="ECO:0000259" key="7">
    <source>
        <dbReference type="PROSITE" id="PS50862"/>
    </source>
</evidence>
<dbReference type="CDD" id="cd00773">
    <property type="entry name" value="HisRS-like_core"/>
    <property type="match status" value="1"/>
</dbReference>
<evidence type="ECO:0000313" key="8">
    <source>
        <dbReference type="EMBL" id="KAG0006990.1"/>
    </source>
</evidence>
<dbReference type="InterPro" id="IPR015807">
    <property type="entry name" value="His-tRNA-ligase"/>
</dbReference>
<dbReference type="EMBL" id="JAAAHW010000027">
    <property type="protein sequence ID" value="KAG0006990.1"/>
    <property type="molecule type" value="Genomic_DNA"/>
</dbReference>
<proteinExistence type="inferred from homology"/>
<dbReference type="InterPro" id="IPR045864">
    <property type="entry name" value="aa-tRNA-synth_II/BPL/LPL"/>
</dbReference>
<feature type="binding site" evidence="6">
    <location>
        <position position="121"/>
    </location>
    <ligand>
        <name>L-histidine</name>
        <dbReference type="ChEBI" id="CHEBI:57595"/>
    </ligand>
</feature>
<dbReference type="SUPFAM" id="SSF52954">
    <property type="entry name" value="Class II aaRS ABD-related"/>
    <property type="match status" value="1"/>
</dbReference>
<dbReference type="Proteomes" id="UP000749646">
    <property type="component" value="Unassembled WGS sequence"/>
</dbReference>
<feature type="binding site" evidence="6">
    <location>
        <begin position="229"/>
        <end position="230"/>
    </location>
    <ligand>
        <name>L-histidine</name>
        <dbReference type="ChEBI" id="CHEBI:57595"/>
    </ligand>
</feature>
<feature type="domain" description="Aminoacyl-transfer RNA synthetases class-II family profile" evidence="7">
    <location>
        <begin position="22"/>
        <end position="297"/>
    </location>
</feature>
<accession>A0A9P6MMC5</accession>
<feature type="binding site" evidence="6">
    <location>
        <position position="225"/>
    </location>
    <ligand>
        <name>L-histidine</name>
        <dbReference type="ChEBI" id="CHEBI:57595"/>
    </ligand>
</feature>
<feature type="binding site" evidence="6">
    <location>
        <position position="117"/>
    </location>
    <ligand>
        <name>L-histidine</name>
        <dbReference type="ChEBI" id="CHEBI:57595"/>
    </ligand>
</feature>
<dbReference type="Pfam" id="PF03129">
    <property type="entry name" value="HGTP_anticodon"/>
    <property type="match status" value="1"/>
</dbReference>
<evidence type="ECO:0000256" key="3">
    <source>
        <dbReference type="ARBA" id="ARBA00022741"/>
    </source>
</evidence>
<dbReference type="OrthoDB" id="1906957at2759"/>
<protein>
    <recommendedName>
        <fullName evidence="2">histidine--tRNA ligase</fullName>
        <ecNumber evidence="2">6.1.1.21</ecNumber>
    </recommendedName>
    <alternativeName>
        <fullName evidence="4">Histidyl-tRNA synthetase</fullName>
    </alternativeName>
</protein>
<sequence>MKDRLGEESRRFQWIIEQGTKLASLYGLEQISTPILESSQVFERTLGEDSDVVGKELYTFVDKGNNRLTMRPEGTAGIVRALITQNLANSLPQGYYYHGPMFRRERPQKGRLRQFEQFGVEIFGQSHPSSDVETIELASVFLANLGLKSVTLEINSLGDNVARQHYREALKSYLSKHTDKLSSDSVRSPILADYLSESSQQRFAFITETLSSLNIPFNVNPRLVRGLDYYQDTVFEFKVASPELGVQQSTVLAGGRYDGLVEQMGGPSSVSSIGWAAGLERLNLLVNEGDISRRNRPVVVLPVLDLDLIAAHSSDSSTVTIHSHAMSISSNLRRHGIQVEFMHLSGSANTKSLMKKRLSKASGLNASHAVLVGPDEIKQGVVTLKNLDRAEQRHCRIEDLVEELLSTHK</sequence>
<organism evidence="8 9">
    <name type="scientific">Modicella reniformis</name>
    <dbReference type="NCBI Taxonomy" id="1440133"/>
    <lineage>
        <taxon>Eukaryota</taxon>
        <taxon>Fungi</taxon>
        <taxon>Fungi incertae sedis</taxon>
        <taxon>Mucoromycota</taxon>
        <taxon>Mortierellomycotina</taxon>
        <taxon>Mortierellomycetes</taxon>
        <taxon>Mortierellales</taxon>
        <taxon>Mortierellaceae</taxon>
        <taxon>Modicella</taxon>
    </lineage>
</organism>
<evidence type="ECO:0000256" key="4">
    <source>
        <dbReference type="ARBA" id="ARBA00030619"/>
    </source>
</evidence>
<dbReference type="InterPro" id="IPR004154">
    <property type="entry name" value="Anticodon-bd"/>
</dbReference>
<evidence type="ECO:0000313" key="9">
    <source>
        <dbReference type="Proteomes" id="UP000749646"/>
    </source>
</evidence>
<dbReference type="InterPro" id="IPR041715">
    <property type="entry name" value="HisRS-like_core"/>
</dbReference>
<feature type="binding site" evidence="6">
    <location>
        <begin position="73"/>
        <end position="75"/>
    </location>
    <ligand>
        <name>L-histidine</name>
        <dbReference type="ChEBI" id="CHEBI:57595"/>
    </ligand>
</feature>
<gene>
    <name evidence="8" type="ORF">BGZ65_000380</name>
</gene>
<dbReference type="PROSITE" id="PS50862">
    <property type="entry name" value="AA_TRNA_LIGASE_II"/>
    <property type="match status" value="1"/>
</dbReference>
<evidence type="ECO:0000256" key="2">
    <source>
        <dbReference type="ARBA" id="ARBA00012815"/>
    </source>
</evidence>
<dbReference type="GO" id="GO:0006427">
    <property type="term" value="P:histidyl-tRNA aminoacylation"/>
    <property type="evidence" value="ECO:0007669"/>
    <property type="project" value="InterPro"/>
</dbReference>
<comment type="caution">
    <text evidence="8">The sequence shown here is derived from an EMBL/GenBank/DDBJ whole genome shotgun (WGS) entry which is preliminary data.</text>
</comment>
<name>A0A9P6MMC5_9FUNG</name>
<dbReference type="PANTHER" id="PTHR43707:SF1">
    <property type="entry name" value="HISTIDINE--TRNA LIGASE, MITOCHONDRIAL-RELATED"/>
    <property type="match status" value="1"/>
</dbReference>
<keyword evidence="9" id="KW-1185">Reference proteome</keyword>
<comment type="similarity">
    <text evidence="1">Belongs to the class-II aminoacyl-tRNA synthetase family.</text>
</comment>